<evidence type="ECO:0000256" key="4">
    <source>
        <dbReference type="ARBA" id="ARBA00022842"/>
    </source>
</evidence>
<dbReference type="Gene3D" id="1.10.150.520">
    <property type="match status" value="1"/>
</dbReference>
<evidence type="ECO:0000256" key="3">
    <source>
        <dbReference type="ARBA" id="ARBA00022801"/>
    </source>
</evidence>
<dbReference type="AlphaFoldDB" id="M1MQY8"/>
<dbReference type="Proteomes" id="UP000011728">
    <property type="component" value="Chromosome"/>
</dbReference>
<dbReference type="Gene3D" id="3.40.50.1000">
    <property type="entry name" value="HAD superfamily/HAD-like"/>
    <property type="match status" value="1"/>
</dbReference>
<dbReference type="OrthoDB" id="9807630at2"/>
<sequence>MMEWLFMDIGSTLVDEEQCDKYRIKETLKQEKAPSRDEFVSRMNFYATQNKDAYKCTLKEFGLNKVKWNCDYEKLYEGTYEVLELLHQRFKLGIIANQVLGTEKRLYNLGIRCFFDLIVTSAEEKISKPDLKIYNIALNRANCSPSNAYMIGDRLDNDITPAIKIVMKTIWVKQGWGGMGSLDELPKKPDVIISNFTDIINYI</sequence>
<evidence type="ECO:0000256" key="2">
    <source>
        <dbReference type="ARBA" id="ARBA00022723"/>
    </source>
</evidence>
<comment type="cofactor">
    <cofactor evidence="1">
        <name>Mg(2+)</name>
        <dbReference type="ChEBI" id="CHEBI:18420"/>
    </cofactor>
</comment>
<dbReference type="PANTHER" id="PTHR46470">
    <property type="entry name" value="N-ACYLNEURAMINATE-9-PHOSPHATASE"/>
    <property type="match status" value="1"/>
</dbReference>
<dbReference type="InterPro" id="IPR051400">
    <property type="entry name" value="HAD-like_hydrolase"/>
</dbReference>
<organism evidence="5 6">
    <name type="scientific">Clostridium saccharoperbutylacetonicum N1-4(HMT)</name>
    <dbReference type="NCBI Taxonomy" id="931276"/>
    <lineage>
        <taxon>Bacteria</taxon>
        <taxon>Bacillati</taxon>
        <taxon>Bacillota</taxon>
        <taxon>Clostridia</taxon>
        <taxon>Eubacteriales</taxon>
        <taxon>Clostridiaceae</taxon>
        <taxon>Clostridium</taxon>
    </lineage>
</organism>
<dbReference type="NCBIfam" id="TIGR01549">
    <property type="entry name" value="HAD-SF-IA-v1"/>
    <property type="match status" value="1"/>
</dbReference>
<dbReference type="eggNOG" id="COG1011">
    <property type="taxonomic scope" value="Bacteria"/>
</dbReference>
<dbReference type="STRING" id="36745.CLSAP_31660"/>
<evidence type="ECO:0000313" key="6">
    <source>
        <dbReference type="Proteomes" id="UP000011728"/>
    </source>
</evidence>
<dbReference type="InterPro" id="IPR036412">
    <property type="entry name" value="HAD-like_sf"/>
</dbReference>
<gene>
    <name evidence="5" type="ORF">Cspa_c34050</name>
</gene>
<dbReference type="GO" id="GO:0046872">
    <property type="term" value="F:metal ion binding"/>
    <property type="evidence" value="ECO:0007669"/>
    <property type="project" value="UniProtKB-KW"/>
</dbReference>
<reference evidence="5 6" key="1">
    <citation type="submission" date="2013-02" db="EMBL/GenBank/DDBJ databases">
        <title>Genome sequence of Clostridium saccharoperbutylacetonicum N1-4(HMT).</title>
        <authorList>
            <person name="Poehlein A."/>
            <person name="Daniel R."/>
        </authorList>
    </citation>
    <scope>NUCLEOTIDE SEQUENCE [LARGE SCALE GENOMIC DNA]</scope>
    <source>
        <strain evidence="6">N1-4(HMT)</strain>
    </source>
</reference>
<dbReference type="GO" id="GO:0044281">
    <property type="term" value="P:small molecule metabolic process"/>
    <property type="evidence" value="ECO:0007669"/>
    <property type="project" value="UniProtKB-ARBA"/>
</dbReference>
<keyword evidence="3" id="KW-0378">Hydrolase</keyword>
<dbReference type="SUPFAM" id="SSF56784">
    <property type="entry name" value="HAD-like"/>
    <property type="match status" value="1"/>
</dbReference>
<dbReference type="Pfam" id="PF13419">
    <property type="entry name" value="HAD_2"/>
    <property type="match status" value="1"/>
</dbReference>
<protein>
    <submittedName>
        <fullName evidence="5">Haloacid dehalogenase superfamily, subfamily IA, variant 1 with third motif having Dx(3-4)D or Dx(3-4)E</fullName>
    </submittedName>
</protein>
<dbReference type="InterPro" id="IPR041492">
    <property type="entry name" value="HAD_2"/>
</dbReference>
<evidence type="ECO:0000256" key="1">
    <source>
        <dbReference type="ARBA" id="ARBA00001946"/>
    </source>
</evidence>
<dbReference type="EMBL" id="CP004121">
    <property type="protein sequence ID" value="AGF57166.1"/>
    <property type="molecule type" value="Genomic_DNA"/>
</dbReference>
<dbReference type="GO" id="GO:0016791">
    <property type="term" value="F:phosphatase activity"/>
    <property type="evidence" value="ECO:0007669"/>
    <property type="project" value="TreeGrafter"/>
</dbReference>
<dbReference type="InterPro" id="IPR023214">
    <property type="entry name" value="HAD_sf"/>
</dbReference>
<evidence type="ECO:0000313" key="5">
    <source>
        <dbReference type="EMBL" id="AGF57166.1"/>
    </source>
</evidence>
<dbReference type="SFLD" id="SFLDS00003">
    <property type="entry name" value="Haloacid_Dehalogenase"/>
    <property type="match status" value="1"/>
</dbReference>
<name>M1MQY8_9CLOT</name>
<dbReference type="InterPro" id="IPR006439">
    <property type="entry name" value="HAD-SF_hydro_IA"/>
</dbReference>
<dbReference type="KEGG" id="csr:Cspa_c34050"/>
<keyword evidence="6" id="KW-1185">Reference proteome</keyword>
<proteinExistence type="predicted"/>
<keyword evidence="2" id="KW-0479">Metal-binding</keyword>
<dbReference type="HOGENOM" id="CLU_045011_8_5_9"/>
<dbReference type="PANTHER" id="PTHR46470:SF2">
    <property type="entry name" value="GLYCERALDEHYDE 3-PHOSPHATE PHOSPHATASE"/>
    <property type="match status" value="1"/>
</dbReference>
<dbReference type="SFLD" id="SFLDG01129">
    <property type="entry name" value="C1.5:_HAD__Beta-PGM__Phosphata"/>
    <property type="match status" value="1"/>
</dbReference>
<keyword evidence="4" id="KW-0460">Magnesium</keyword>
<dbReference type="PATRIC" id="fig|931276.5.peg.3430"/>
<accession>M1MQY8</accession>